<gene>
    <name evidence="8" type="ORF">HOLleu_20808</name>
</gene>
<feature type="compositionally biased region" description="Polar residues" evidence="6">
    <location>
        <begin position="687"/>
        <end position="697"/>
    </location>
</feature>
<feature type="compositionally biased region" description="Polar residues" evidence="6">
    <location>
        <begin position="605"/>
        <end position="616"/>
    </location>
</feature>
<feature type="region of interest" description="Disordered" evidence="6">
    <location>
        <begin position="1"/>
        <end position="34"/>
    </location>
</feature>
<feature type="transmembrane region" description="Helical" evidence="7">
    <location>
        <begin position="104"/>
        <end position="127"/>
    </location>
</feature>
<feature type="region of interest" description="Disordered" evidence="6">
    <location>
        <begin position="466"/>
        <end position="616"/>
    </location>
</feature>
<feature type="compositionally biased region" description="Polar residues" evidence="6">
    <location>
        <begin position="653"/>
        <end position="665"/>
    </location>
</feature>
<name>A0A9Q1C167_HOLLE</name>
<feature type="transmembrane region" description="Helical" evidence="7">
    <location>
        <begin position="42"/>
        <end position="68"/>
    </location>
</feature>
<feature type="compositionally biased region" description="Low complexity" evidence="6">
    <location>
        <begin position="535"/>
        <end position="551"/>
    </location>
</feature>
<evidence type="ECO:0000256" key="3">
    <source>
        <dbReference type="ARBA" id="ARBA00022989"/>
    </source>
</evidence>
<evidence type="ECO:0000256" key="4">
    <source>
        <dbReference type="ARBA" id="ARBA00023136"/>
    </source>
</evidence>
<dbReference type="AlphaFoldDB" id="A0A9Q1C167"/>
<evidence type="ECO:0000256" key="1">
    <source>
        <dbReference type="ARBA" id="ARBA00004141"/>
    </source>
</evidence>
<keyword evidence="2 7" id="KW-0812">Transmembrane</keyword>
<feature type="region of interest" description="Disordered" evidence="6">
    <location>
        <begin position="398"/>
        <end position="431"/>
    </location>
</feature>
<comment type="caution">
    <text evidence="8">The sequence shown here is derived from an EMBL/GenBank/DDBJ whole genome shotgun (WGS) entry which is preliminary data.</text>
</comment>
<comment type="similarity">
    <text evidence="5">Belongs to the ENTREP family.</text>
</comment>
<evidence type="ECO:0000313" key="8">
    <source>
        <dbReference type="EMBL" id="KAJ8036746.1"/>
    </source>
</evidence>
<feature type="compositionally biased region" description="Basic residues" evidence="6">
    <location>
        <begin position="562"/>
        <end position="571"/>
    </location>
</feature>
<dbReference type="PANTHER" id="PTHR17615:SF9">
    <property type="entry name" value="PROTEIN FAM189A1"/>
    <property type="match status" value="1"/>
</dbReference>
<comment type="subcellular location">
    <subcellularLocation>
        <location evidence="1">Membrane</location>
        <topology evidence="1">Multi-pass membrane protein</topology>
    </subcellularLocation>
</comment>
<dbReference type="Proteomes" id="UP001152320">
    <property type="component" value="Chromosome 9"/>
</dbReference>
<feature type="region of interest" description="Disordered" evidence="6">
    <location>
        <begin position="309"/>
        <end position="366"/>
    </location>
</feature>
<feature type="compositionally biased region" description="Polar residues" evidence="6">
    <location>
        <begin position="398"/>
        <end position="429"/>
    </location>
</feature>
<organism evidence="8 9">
    <name type="scientific">Holothuria leucospilota</name>
    <name type="common">Black long sea cucumber</name>
    <name type="synonym">Mertensiothuria leucospilota</name>
    <dbReference type="NCBI Taxonomy" id="206669"/>
    <lineage>
        <taxon>Eukaryota</taxon>
        <taxon>Metazoa</taxon>
        <taxon>Echinodermata</taxon>
        <taxon>Eleutherozoa</taxon>
        <taxon>Echinozoa</taxon>
        <taxon>Holothuroidea</taxon>
        <taxon>Aspidochirotacea</taxon>
        <taxon>Aspidochirotida</taxon>
        <taxon>Holothuriidae</taxon>
        <taxon>Holothuria</taxon>
    </lineage>
</organism>
<feature type="transmembrane region" description="Helical" evidence="7">
    <location>
        <begin position="80"/>
        <end position="97"/>
    </location>
</feature>
<evidence type="ECO:0000256" key="6">
    <source>
        <dbReference type="SAM" id="MobiDB-lite"/>
    </source>
</evidence>
<feature type="compositionally biased region" description="Basic residues" evidence="6">
    <location>
        <begin position="523"/>
        <end position="534"/>
    </location>
</feature>
<accession>A0A9Q1C167</accession>
<sequence length="921" mass="101779">MAHLQQHQPRRLRNGNSQVQQGSDREAGFHTRGRYSKKRKKTVLILGIIQMILGLFVIGISFSVFALTSASRIRHASPCWAGFALLFTGGVGVIAWRQPSSLSLGFYTVLSCLCILLHLVATTLAGLGGMELQSITGCIPSLEKESCVCCTSGVACSDSSELLLYAGTTNCHMLGQPALRNIMFANCVTNIVAIILSITTSSVSFILALKRRRTQRILSRGYSNSHHGFMNTSGNCNSIPTGDCQEQFSPIPYLPPPYAPPHYTEISNDPVVMQSEEYAEENAVPNIIIDPGELPPPYSTLDYSQLRSFGRRSRSPWRSRNSQVLEQNPHSEESSQLSSACSPFSRRSRGCSTQDSPPPPPVRWDSHGVGWNSSPFCIEASPVSHTAAMGRGLMTEYPSQEPSAAQTDHPSNRTSQTEGETLTRQNNLDNPELYITENPLLPLSEAKTPLQIHMATRCENINMYLPSERSVRRSSNPPDERADRNVAKHVDRGRRHSHTGSKTLPSDGTRPKRDSVSSSSSTRVKRRKSRRARSLKSGGSSYVSKQYSSSSDSEEERQRASCPRRKPHKSSSHSDGSSMKECSDCRLPSTSDSTRSRPSHKSKSGTESNSISRESINHSFLCPPRLASSERLTLTDNSSLEERLMALRQSYESLTNSSTQGTLVETSPLRPNSLDLKPQQKIREVNAGSSSPNSEFSNPWILRSRSNTSEGVSFASSSITLTSETSGASNEMKHSNHQDVTSKPDVISMQHGLLPLTVSQNPDNLPWSETKVPLILDNSELPIKEDNTLRNSINESLQFTLDSVKNGEMGSMEKLRPKSIAEVNHETRVILKQLLLDIESDVELPIKTLLHDIQGMLKSDEHCLVDLQHSANIVNHFLNQKETHKMCKSMEKLHLPVAKCPNTELQDTDLEGLELAKETIL</sequence>
<keyword evidence="9" id="KW-1185">Reference proteome</keyword>
<protein>
    <submittedName>
        <fullName evidence="8">Uncharacterized protein</fullName>
    </submittedName>
</protein>
<keyword evidence="4 7" id="KW-0472">Membrane</keyword>
<evidence type="ECO:0000256" key="5">
    <source>
        <dbReference type="ARBA" id="ARBA00034309"/>
    </source>
</evidence>
<keyword evidence="3 7" id="KW-1133">Transmembrane helix</keyword>
<dbReference type="InterPro" id="IPR007237">
    <property type="entry name" value="CD20-like"/>
</dbReference>
<dbReference type="GO" id="GO:0016020">
    <property type="term" value="C:membrane"/>
    <property type="evidence" value="ECO:0007669"/>
    <property type="project" value="UniProtKB-SubCell"/>
</dbReference>
<reference evidence="8" key="1">
    <citation type="submission" date="2021-10" db="EMBL/GenBank/DDBJ databases">
        <title>Tropical sea cucumber genome reveals ecological adaptation and Cuvierian tubules defense mechanism.</title>
        <authorList>
            <person name="Chen T."/>
        </authorList>
    </citation>
    <scope>NUCLEOTIDE SEQUENCE</scope>
    <source>
        <strain evidence="8">Nanhai2018</strain>
        <tissue evidence="8">Muscle</tissue>
    </source>
</reference>
<dbReference type="OrthoDB" id="10036151at2759"/>
<feature type="region of interest" description="Disordered" evidence="6">
    <location>
        <begin position="653"/>
        <end position="700"/>
    </location>
</feature>
<dbReference type="InterPro" id="IPR030431">
    <property type="entry name" value="ENTREP1-3"/>
</dbReference>
<dbReference type="Pfam" id="PF04103">
    <property type="entry name" value="CD20"/>
    <property type="match status" value="1"/>
</dbReference>
<dbReference type="EMBL" id="JAIZAY010000009">
    <property type="protein sequence ID" value="KAJ8036746.1"/>
    <property type="molecule type" value="Genomic_DNA"/>
</dbReference>
<dbReference type="PANTHER" id="PTHR17615">
    <property type="entry name" value="PROTEIN FAM189A"/>
    <property type="match status" value="1"/>
</dbReference>
<proteinExistence type="inferred from homology"/>
<feature type="compositionally biased region" description="Basic and acidic residues" evidence="6">
    <location>
        <begin position="478"/>
        <end position="490"/>
    </location>
</feature>
<evidence type="ECO:0000256" key="7">
    <source>
        <dbReference type="SAM" id="Phobius"/>
    </source>
</evidence>
<evidence type="ECO:0000313" key="9">
    <source>
        <dbReference type="Proteomes" id="UP001152320"/>
    </source>
</evidence>
<evidence type="ECO:0000256" key="2">
    <source>
        <dbReference type="ARBA" id="ARBA00022692"/>
    </source>
</evidence>
<feature type="transmembrane region" description="Helical" evidence="7">
    <location>
        <begin position="182"/>
        <end position="209"/>
    </location>
</feature>